<organism evidence="2 3">
    <name type="scientific">Roseateles paludis</name>
    <dbReference type="NCBI Taxonomy" id="3145238"/>
    <lineage>
        <taxon>Bacteria</taxon>
        <taxon>Pseudomonadati</taxon>
        <taxon>Pseudomonadota</taxon>
        <taxon>Betaproteobacteria</taxon>
        <taxon>Burkholderiales</taxon>
        <taxon>Sphaerotilaceae</taxon>
        <taxon>Roseateles</taxon>
    </lineage>
</organism>
<dbReference type="InterPro" id="IPR014710">
    <property type="entry name" value="RmlC-like_jellyroll"/>
</dbReference>
<comment type="caution">
    <text evidence="2">The sequence shown here is derived from an EMBL/GenBank/DDBJ whole genome shotgun (WGS) entry which is preliminary data.</text>
</comment>
<protein>
    <submittedName>
        <fullName evidence="2">Cupin domain-containing protein</fullName>
    </submittedName>
</protein>
<evidence type="ECO:0000313" key="2">
    <source>
        <dbReference type="EMBL" id="MEO3692762.1"/>
    </source>
</evidence>
<dbReference type="PANTHER" id="PTHR37694">
    <property type="entry name" value="SLR8022 PROTEIN"/>
    <property type="match status" value="1"/>
</dbReference>
<dbReference type="Gene3D" id="2.60.120.10">
    <property type="entry name" value="Jelly Rolls"/>
    <property type="match status" value="1"/>
</dbReference>
<name>A0ABV0G4V7_9BURK</name>
<keyword evidence="3" id="KW-1185">Reference proteome</keyword>
<accession>A0ABV0G4V7</accession>
<proteinExistence type="predicted"/>
<reference evidence="2 3" key="1">
    <citation type="submission" date="2024-05" db="EMBL/GenBank/DDBJ databases">
        <title>Roseateles sp. DJS-2-20 16S ribosomal RNA gene Genome sequencing and assembly.</title>
        <authorList>
            <person name="Woo H."/>
        </authorList>
    </citation>
    <scope>NUCLEOTIDE SEQUENCE [LARGE SCALE GENOMIC DNA]</scope>
    <source>
        <strain evidence="2 3">DJS-2-20</strain>
    </source>
</reference>
<sequence length="108" mass="11352">MAIPHAGSGDLVNLEPLGAELARHRTTALVKTDRLELVRVVLPAGKSLPPHQVPGDITIQCIEGSVTLSVGEHTQRMQAGQLVYLAGGTPHGLLALEDASLLVTLVLH</sequence>
<evidence type="ECO:0000259" key="1">
    <source>
        <dbReference type="Pfam" id="PF07883"/>
    </source>
</evidence>
<dbReference type="RefSeq" id="WP_347705577.1">
    <property type="nucleotide sequence ID" value="NZ_JBDPZD010000004.1"/>
</dbReference>
<feature type="domain" description="Cupin type-2" evidence="1">
    <location>
        <begin position="39"/>
        <end position="103"/>
    </location>
</feature>
<dbReference type="InterPro" id="IPR013096">
    <property type="entry name" value="Cupin_2"/>
</dbReference>
<dbReference type="Pfam" id="PF07883">
    <property type="entry name" value="Cupin_2"/>
    <property type="match status" value="1"/>
</dbReference>
<dbReference type="InterPro" id="IPR011051">
    <property type="entry name" value="RmlC_Cupin_sf"/>
</dbReference>
<evidence type="ECO:0000313" key="3">
    <source>
        <dbReference type="Proteomes" id="UP001495147"/>
    </source>
</evidence>
<gene>
    <name evidence="2" type="ORF">ABDJ85_14885</name>
</gene>
<dbReference type="SUPFAM" id="SSF51182">
    <property type="entry name" value="RmlC-like cupins"/>
    <property type="match status" value="1"/>
</dbReference>
<dbReference type="CDD" id="cd02230">
    <property type="entry name" value="cupin_HP0902-like"/>
    <property type="match status" value="1"/>
</dbReference>
<dbReference type="PANTHER" id="PTHR37694:SF1">
    <property type="entry name" value="SLR8022 PROTEIN"/>
    <property type="match status" value="1"/>
</dbReference>
<dbReference type="EMBL" id="JBDPZD010000004">
    <property type="protein sequence ID" value="MEO3692762.1"/>
    <property type="molecule type" value="Genomic_DNA"/>
</dbReference>
<dbReference type="Proteomes" id="UP001495147">
    <property type="component" value="Unassembled WGS sequence"/>
</dbReference>